<evidence type="ECO:0000256" key="1">
    <source>
        <dbReference type="SAM" id="SignalP"/>
    </source>
</evidence>
<reference evidence="2 3" key="1">
    <citation type="submission" date="2020-08" db="EMBL/GenBank/DDBJ databases">
        <title>Genomic Encyclopedia of Type Strains, Phase III (KMG-III): the genomes of soil and plant-associated and newly described type strains.</title>
        <authorList>
            <person name="Whitman W."/>
        </authorList>
    </citation>
    <scope>NUCLEOTIDE SEQUENCE [LARGE SCALE GENOMIC DNA]</scope>
    <source>
        <strain evidence="2 3">CECT 8712</strain>
    </source>
</reference>
<organism evidence="2 3">
    <name type="scientific">Nocardiopsis algeriensis</name>
    <dbReference type="NCBI Taxonomy" id="1478215"/>
    <lineage>
        <taxon>Bacteria</taxon>
        <taxon>Bacillati</taxon>
        <taxon>Actinomycetota</taxon>
        <taxon>Actinomycetes</taxon>
        <taxon>Streptosporangiales</taxon>
        <taxon>Nocardiopsidaceae</taxon>
        <taxon>Nocardiopsis</taxon>
    </lineage>
</organism>
<evidence type="ECO:0000313" key="3">
    <source>
        <dbReference type="Proteomes" id="UP000536604"/>
    </source>
</evidence>
<gene>
    <name evidence="2" type="ORF">FHS13_002722</name>
</gene>
<accession>A0A841IW71</accession>
<proteinExistence type="predicted"/>
<sequence length="225" mass="23425">MAGIHGRGGRARGVRAAGAAAATASLLALAACSGGGSEGAEITLERGESGVMPGIEPPDPGEYAAQEIEGVSIEVPEGWQVQNEGGTLCVSPPGQDACGYGSVQLTPQASTRNPGEWPKKGDAFNKEDGWGADTGSCRSLNTAASGGIGVSGADLKVADFTQHADGLKSHHSVWEVTCANDDRFEVRMWFLPISDVLLYVWSVDSQYSAVYDEIALSMDTSGYER</sequence>
<name>A0A841IW71_9ACTN</name>
<dbReference type="AlphaFoldDB" id="A0A841IW71"/>
<protein>
    <submittedName>
        <fullName evidence="2">Uncharacterized protein</fullName>
    </submittedName>
</protein>
<feature type="signal peptide" evidence="1">
    <location>
        <begin position="1"/>
        <end position="30"/>
    </location>
</feature>
<keyword evidence="3" id="KW-1185">Reference proteome</keyword>
<keyword evidence="1" id="KW-0732">Signal</keyword>
<dbReference type="PROSITE" id="PS51257">
    <property type="entry name" value="PROKAR_LIPOPROTEIN"/>
    <property type="match status" value="1"/>
</dbReference>
<dbReference type="RefSeq" id="WP_184292106.1">
    <property type="nucleotide sequence ID" value="NZ_JACHJO010000007.1"/>
</dbReference>
<comment type="caution">
    <text evidence="2">The sequence shown here is derived from an EMBL/GenBank/DDBJ whole genome shotgun (WGS) entry which is preliminary data.</text>
</comment>
<dbReference type="Proteomes" id="UP000536604">
    <property type="component" value="Unassembled WGS sequence"/>
</dbReference>
<dbReference type="EMBL" id="JACHJO010000007">
    <property type="protein sequence ID" value="MBB6120765.1"/>
    <property type="molecule type" value="Genomic_DNA"/>
</dbReference>
<evidence type="ECO:0000313" key="2">
    <source>
        <dbReference type="EMBL" id="MBB6120765.1"/>
    </source>
</evidence>
<feature type="chain" id="PRO_5039175771" evidence="1">
    <location>
        <begin position="31"/>
        <end position="225"/>
    </location>
</feature>